<keyword evidence="2" id="KW-1133">Transmembrane helix</keyword>
<evidence type="ECO:0000256" key="2">
    <source>
        <dbReference type="SAM" id="Phobius"/>
    </source>
</evidence>
<dbReference type="SUPFAM" id="SSF74653">
    <property type="entry name" value="TolA/TonB C-terminal domain"/>
    <property type="match status" value="1"/>
</dbReference>
<feature type="compositionally biased region" description="Polar residues" evidence="1">
    <location>
        <begin position="170"/>
        <end position="194"/>
    </location>
</feature>
<gene>
    <name evidence="3" type="ORF">AXG55_00050</name>
</gene>
<dbReference type="OrthoDB" id="5291192at2"/>
<dbReference type="AlphaFoldDB" id="A0A1L4CWU4"/>
<dbReference type="Gene3D" id="3.30.1150.10">
    <property type="match status" value="1"/>
</dbReference>
<dbReference type="RefSeq" id="WP_148696112.1">
    <property type="nucleotide sequence ID" value="NZ_CP017834.1"/>
</dbReference>
<dbReference type="KEGG" id="saqi:AXG55_00050"/>
<proteinExistence type="predicted"/>
<evidence type="ECO:0000313" key="3">
    <source>
        <dbReference type="EMBL" id="APJ02412.1"/>
    </source>
</evidence>
<feature type="region of interest" description="Disordered" evidence="1">
    <location>
        <begin position="166"/>
        <end position="303"/>
    </location>
</feature>
<evidence type="ECO:0000313" key="4">
    <source>
        <dbReference type="Proteomes" id="UP000184731"/>
    </source>
</evidence>
<protein>
    <recommendedName>
        <fullName evidence="5">TonB C-terminal domain-containing protein</fullName>
    </recommendedName>
</protein>
<accession>A0A1L4CWU4</accession>
<keyword evidence="4" id="KW-1185">Reference proteome</keyword>
<organism evidence="3 4">
    <name type="scientific">Silvanigrella aquatica</name>
    <dbReference type="NCBI Taxonomy" id="1915309"/>
    <lineage>
        <taxon>Bacteria</taxon>
        <taxon>Pseudomonadati</taxon>
        <taxon>Bdellovibrionota</taxon>
        <taxon>Oligoflexia</taxon>
        <taxon>Silvanigrellales</taxon>
        <taxon>Silvanigrellaceae</taxon>
        <taxon>Silvanigrella</taxon>
    </lineage>
</organism>
<dbReference type="Proteomes" id="UP000184731">
    <property type="component" value="Chromosome"/>
</dbReference>
<evidence type="ECO:0000256" key="1">
    <source>
        <dbReference type="SAM" id="MobiDB-lite"/>
    </source>
</evidence>
<keyword evidence="2" id="KW-0812">Transmembrane</keyword>
<name>A0A1L4CWU4_9BACT</name>
<evidence type="ECO:0008006" key="5">
    <source>
        <dbReference type="Google" id="ProtNLM"/>
    </source>
</evidence>
<reference evidence="3 4" key="1">
    <citation type="submission" date="2016-10" db="EMBL/GenBank/DDBJ databases">
        <title>Silvanigrella aquatica sp. nov., isolated from a freshwater lake located in the Black Forest, Germany, description of Silvanigrellaceae fam. nov., Silvanigrellales ord. nov., reclassification of the order Bdellovibrionales in the class Oligoflexia, reclassification of the families Bacteriovoracaceae and Halobacteriovoraceae in the new order Bacteriovoracales ord. nov., and reclassification of the family Pseudobacteriovoracaceae in the order Oligoflexiales.</title>
        <authorList>
            <person name="Hahn M.W."/>
            <person name="Schmidt J."/>
            <person name="Koll U."/>
            <person name="Rohde M."/>
            <person name="Verbag S."/>
            <person name="Pitt A."/>
            <person name="Nakai R."/>
            <person name="Naganuma T."/>
            <person name="Lang E."/>
        </authorList>
    </citation>
    <scope>NUCLEOTIDE SEQUENCE [LARGE SCALE GENOMIC DNA]</scope>
    <source>
        <strain evidence="3 4">MWH-Nonnen-W8red</strain>
    </source>
</reference>
<feature type="compositionally biased region" description="Basic and acidic residues" evidence="1">
    <location>
        <begin position="196"/>
        <end position="218"/>
    </location>
</feature>
<dbReference type="EMBL" id="CP017834">
    <property type="protein sequence ID" value="APJ02412.1"/>
    <property type="molecule type" value="Genomic_DNA"/>
</dbReference>
<dbReference type="Pfam" id="PF13103">
    <property type="entry name" value="TonB_2"/>
    <property type="match status" value="1"/>
</dbReference>
<keyword evidence="2" id="KW-0472">Membrane</keyword>
<feature type="transmembrane region" description="Helical" evidence="2">
    <location>
        <begin position="102"/>
        <end position="122"/>
    </location>
</feature>
<feature type="compositionally biased region" description="Low complexity" evidence="1">
    <location>
        <begin position="276"/>
        <end position="297"/>
    </location>
</feature>
<feature type="compositionally biased region" description="Basic and acidic residues" evidence="1">
    <location>
        <begin position="226"/>
        <end position="269"/>
    </location>
</feature>
<dbReference type="STRING" id="1915309.AXG55_00050"/>
<sequence length="403" mass="45424">MMDKDFHLEIKNYRFPEVDEKVMLKFSKTSYTVKNNVLFSRSTNDSIDDYPVTGPKYLKISELPLNKKLIQPEIDIKANSLKIPFLSPIEVEEYYKSQPSHLVIAIAIHILLIVFYFVTSYFNNLQSPKPEIVEVTFGLSENAAQTAQKINETDLGETEAKKTIRELPQLTKNITPDTSPAPQEQPPTLNNQETLVFKEKQNKLKPQDNKESKEKSEINKPIGPIPDKDKQKVKLDDYLKRKEMDSRKEGSLKKEGITEKDIAKPDGTKKVVPNNIPTSPFSSPSDIPDSPFSDSPSGVLEGKVSSKSYNSYKAYIGRQLKLNWSTSEGNTFPSSLKVKVEFVINPYGHLLGKPQIVKSSGNSEFDQLVLNSLESAFPVSEPPPKDINPPKRFEAIYTAKSVQ</sequence>